<evidence type="ECO:0000256" key="3">
    <source>
        <dbReference type="RuleBase" id="RU000363"/>
    </source>
</evidence>
<dbReference type="Gene3D" id="3.40.50.720">
    <property type="entry name" value="NAD(P)-binding Rossmann-like Domain"/>
    <property type="match status" value="1"/>
</dbReference>
<evidence type="ECO:0000313" key="5">
    <source>
        <dbReference type="Proteomes" id="UP000292702"/>
    </source>
</evidence>
<dbReference type="Pfam" id="PF00106">
    <property type="entry name" value="adh_short"/>
    <property type="match status" value="1"/>
</dbReference>
<evidence type="ECO:0000313" key="4">
    <source>
        <dbReference type="EMBL" id="TCD65284.1"/>
    </source>
</evidence>
<dbReference type="OrthoDB" id="498125at2759"/>
<dbReference type="PANTHER" id="PTHR42760:SF121">
    <property type="entry name" value="3-OXOACYL-(ACYL-CARRIER-PROTEIN) REDUCTASE"/>
    <property type="match status" value="1"/>
</dbReference>
<protein>
    <recommendedName>
        <fullName evidence="6">NAD(P)-binding protein</fullName>
    </recommendedName>
</protein>
<dbReference type="GO" id="GO:0048038">
    <property type="term" value="F:quinone binding"/>
    <property type="evidence" value="ECO:0007669"/>
    <property type="project" value="TreeGrafter"/>
</dbReference>
<dbReference type="PROSITE" id="PS00061">
    <property type="entry name" value="ADH_SHORT"/>
    <property type="match status" value="1"/>
</dbReference>
<organism evidence="4 5">
    <name type="scientific">Steccherinum ochraceum</name>
    <dbReference type="NCBI Taxonomy" id="92696"/>
    <lineage>
        <taxon>Eukaryota</taxon>
        <taxon>Fungi</taxon>
        <taxon>Dikarya</taxon>
        <taxon>Basidiomycota</taxon>
        <taxon>Agaricomycotina</taxon>
        <taxon>Agaricomycetes</taxon>
        <taxon>Polyporales</taxon>
        <taxon>Steccherinaceae</taxon>
        <taxon>Steccherinum</taxon>
    </lineage>
</organism>
<comment type="caution">
    <text evidence="4">The sequence shown here is derived from an EMBL/GenBank/DDBJ whole genome shotgun (WGS) entry which is preliminary data.</text>
</comment>
<dbReference type="Proteomes" id="UP000292702">
    <property type="component" value="Unassembled WGS sequence"/>
</dbReference>
<accession>A0A4R0RS38</accession>
<name>A0A4R0RS38_9APHY</name>
<keyword evidence="5" id="KW-1185">Reference proteome</keyword>
<comment type="similarity">
    <text evidence="1 3">Belongs to the short-chain dehydrogenases/reductases (SDR) family.</text>
</comment>
<dbReference type="STRING" id="92696.A0A4R0RS38"/>
<dbReference type="AlphaFoldDB" id="A0A4R0RS38"/>
<proteinExistence type="inferred from homology"/>
<dbReference type="PANTHER" id="PTHR42760">
    <property type="entry name" value="SHORT-CHAIN DEHYDROGENASES/REDUCTASES FAMILY MEMBER"/>
    <property type="match status" value="1"/>
</dbReference>
<evidence type="ECO:0008006" key="6">
    <source>
        <dbReference type="Google" id="ProtNLM"/>
    </source>
</evidence>
<dbReference type="EMBL" id="RWJN01000189">
    <property type="protein sequence ID" value="TCD65284.1"/>
    <property type="molecule type" value="Genomic_DNA"/>
</dbReference>
<evidence type="ECO:0000256" key="1">
    <source>
        <dbReference type="ARBA" id="ARBA00006484"/>
    </source>
</evidence>
<evidence type="ECO:0000256" key="2">
    <source>
        <dbReference type="ARBA" id="ARBA00022857"/>
    </source>
</evidence>
<sequence>MSQAEQIGDYTPNVAVVTGAARGIGRAIALRLADDGFDVAVNDISSSKSALEDVKNLIESKGKNAIAVTGDVSVEADVENLIAETVKVLGGIDVMVANAGVASGGKFLDLDISSFDRVISINLRGVMLCYLLAARQMVKQKRGGRLIGASSVFGKRGVAYNQAYCASKFAVRGLTQSVAKEVRHQKITCNSYAPGLILTDMTVIEEDKLIDGQPGSFVKSLIGHHDDQGTTITICGGMVME</sequence>
<reference evidence="4 5" key="1">
    <citation type="submission" date="2018-11" db="EMBL/GenBank/DDBJ databases">
        <title>Genome assembly of Steccherinum ochraceum LE-BIN_3174, the white-rot fungus of the Steccherinaceae family (The Residual Polyporoid clade, Polyporales, Basidiomycota).</title>
        <authorList>
            <person name="Fedorova T.V."/>
            <person name="Glazunova O.A."/>
            <person name="Landesman E.O."/>
            <person name="Moiseenko K.V."/>
            <person name="Psurtseva N.V."/>
            <person name="Savinova O.S."/>
            <person name="Shakhova N.V."/>
            <person name="Tyazhelova T.V."/>
            <person name="Vasina D.V."/>
        </authorList>
    </citation>
    <scope>NUCLEOTIDE SEQUENCE [LARGE SCALE GENOMIC DNA]</scope>
    <source>
        <strain evidence="4 5">LE-BIN_3174</strain>
    </source>
</reference>
<dbReference type="SUPFAM" id="SSF51735">
    <property type="entry name" value="NAD(P)-binding Rossmann-fold domains"/>
    <property type="match status" value="1"/>
</dbReference>
<dbReference type="InterPro" id="IPR036291">
    <property type="entry name" value="NAD(P)-bd_dom_sf"/>
</dbReference>
<dbReference type="GO" id="GO:0016616">
    <property type="term" value="F:oxidoreductase activity, acting on the CH-OH group of donors, NAD or NADP as acceptor"/>
    <property type="evidence" value="ECO:0007669"/>
    <property type="project" value="TreeGrafter"/>
</dbReference>
<dbReference type="FunFam" id="3.40.50.720:FF:000084">
    <property type="entry name" value="Short-chain dehydrogenase reductase"/>
    <property type="match status" value="1"/>
</dbReference>
<dbReference type="GO" id="GO:0006633">
    <property type="term" value="P:fatty acid biosynthetic process"/>
    <property type="evidence" value="ECO:0007669"/>
    <property type="project" value="TreeGrafter"/>
</dbReference>
<dbReference type="InterPro" id="IPR002347">
    <property type="entry name" value="SDR_fam"/>
</dbReference>
<keyword evidence="2" id="KW-0521">NADP</keyword>
<gene>
    <name evidence="4" type="ORF">EIP91_002846</name>
</gene>
<dbReference type="InterPro" id="IPR020904">
    <property type="entry name" value="Sc_DH/Rdtase_CS"/>
</dbReference>
<dbReference type="PRINTS" id="PR00081">
    <property type="entry name" value="GDHRDH"/>
</dbReference>
<dbReference type="PRINTS" id="PR00080">
    <property type="entry name" value="SDRFAMILY"/>
</dbReference>